<accession>A0A967EFF3</accession>
<comment type="caution">
    <text evidence="14">The sequence shown here is derived from an EMBL/GenBank/DDBJ whole genome shotgun (WGS) entry which is preliminary data.</text>
</comment>
<dbReference type="Pfam" id="PF01370">
    <property type="entry name" value="Epimerase"/>
    <property type="match status" value="1"/>
</dbReference>
<keyword evidence="7" id="KW-0520">NAD</keyword>
<dbReference type="InterPro" id="IPR036291">
    <property type="entry name" value="NAD(P)-bd_dom_sf"/>
</dbReference>
<keyword evidence="10" id="KW-0325">Glycoprotein</keyword>
<organism evidence="14 15">
    <name type="scientific">Roseovarius gahaiensis</name>
    <dbReference type="NCBI Taxonomy" id="2716691"/>
    <lineage>
        <taxon>Bacteria</taxon>
        <taxon>Pseudomonadati</taxon>
        <taxon>Pseudomonadota</taxon>
        <taxon>Alphaproteobacteria</taxon>
        <taxon>Rhodobacterales</taxon>
        <taxon>Roseobacteraceae</taxon>
        <taxon>Roseovarius</taxon>
    </lineage>
</organism>
<evidence type="ECO:0000256" key="12">
    <source>
        <dbReference type="ARBA" id="ARBA00037859"/>
    </source>
</evidence>
<dbReference type="InterPro" id="IPR044516">
    <property type="entry name" value="UXS-like"/>
</dbReference>
<evidence type="ECO:0000256" key="3">
    <source>
        <dbReference type="ARBA" id="ARBA00022692"/>
    </source>
</evidence>
<evidence type="ECO:0000256" key="10">
    <source>
        <dbReference type="ARBA" id="ARBA00023180"/>
    </source>
</evidence>
<gene>
    <name evidence="14" type="ORF">HAT86_03055</name>
</gene>
<evidence type="ECO:0000256" key="9">
    <source>
        <dbReference type="ARBA" id="ARBA00023136"/>
    </source>
</evidence>
<evidence type="ECO:0000313" key="14">
    <source>
        <dbReference type="EMBL" id="NHQ73445.1"/>
    </source>
</evidence>
<evidence type="ECO:0000313" key="15">
    <source>
        <dbReference type="Proteomes" id="UP000639775"/>
    </source>
</evidence>
<dbReference type="GO" id="GO:0070403">
    <property type="term" value="F:NAD+ binding"/>
    <property type="evidence" value="ECO:0007669"/>
    <property type="project" value="InterPro"/>
</dbReference>
<comment type="cofactor">
    <cofactor evidence="1">
        <name>NAD(+)</name>
        <dbReference type="ChEBI" id="CHEBI:57540"/>
    </cofactor>
</comment>
<keyword evidence="3" id="KW-0812">Transmembrane</keyword>
<keyword evidence="9" id="KW-0472">Membrane</keyword>
<dbReference type="CDD" id="cd05230">
    <property type="entry name" value="UGD_SDR_e"/>
    <property type="match status" value="1"/>
</dbReference>
<comment type="subcellular location">
    <subcellularLocation>
        <location evidence="2">Golgi apparatus membrane</location>
        <topology evidence="2">Single-pass type II membrane protein</topology>
    </subcellularLocation>
    <subcellularLocation>
        <location evidence="12">Golgi apparatus</location>
        <location evidence="12">Golgi stack membrane</location>
    </subcellularLocation>
</comment>
<keyword evidence="8" id="KW-0333">Golgi apparatus</keyword>
<keyword evidence="5" id="KW-0735">Signal-anchor</keyword>
<proteinExistence type="predicted"/>
<evidence type="ECO:0000256" key="4">
    <source>
        <dbReference type="ARBA" id="ARBA00022793"/>
    </source>
</evidence>
<protein>
    <submittedName>
        <fullName evidence="14">SDR family oxidoreductase</fullName>
    </submittedName>
</protein>
<dbReference type="Gene3D" id="3.40.50.720">
    <property type="entry name" value="NAD(P)-binding Rossmann-like Domain"/>
    <property type="match status" value="1"/>
</dbReference>
<dbReference type="InterPro" id="IPR001509">
    <property type="entry name" value="Epimerase_deHydtase"/>
</dbReference>
<evidence type="ECO:0000256" key="5">
    <source>
        <dbReference type="ARBA" id="ARBA00022968"/>
    </source>
</evidence>
<evidence type="ECO:0000256" key="1">
    <source>
        <dbReference type="ARBA" id="ARBA00001911"/>
    </source>
</evidence>
<feature type="domain" description="NAD-dependent epimerase/dehydratase" evidence="13">
    <location>
        <begin position="31"/>
        <end position="260"/>
    </location>
</feature>
<keyword evidence="6" id="KW-1133">Transmembrane helix</keyword>
<dbReference type="AlphaFoldDB" id="A0A967EFF3"/>
<dbReference type="EMBL" id="JAAORB010000003">
    <property type="protein sequence ID" value="NHQ73445.1"/>
    <property type="molecule type" value="Genomic_DNA"/>
</dbReference>
<dbReference type="GO" id="GO:0005737">
    <property type="term" value="C:cytoplasm"/>
    <property type="evidence" value="ECO:0007669"/>
    <property type="project" value="TreeGrafter"/>
</dbReference>
<dbReference type="GO" id="GO:0048040">
    <property type="term" value="F:UDP-glucuronate decarboxylase activity"/>
    <property type="evidence" value="ECO:0007669"/>
    <property type="project" value="TreeGrafter"/>
</dbReference>
<evidence type="ECO:0000259" key="13">
    <source>
        <dbReference type="Pfam" id="PF01370"/>
    </source>
</evidence>
<evidence type="ECO:0000256" key="6">
    <source>
        <dbReference type="ARBA" id="ARBA00022989"/>
    </source>
</evidence>
<evidence type="ECO:0000256" key="2">
    <source>
        <dbReference type="ARBA" id="ARBA00004323"/>
    </source>
</evidence>
<dbReference type="GO" id="GO:0042732">
    <property type="term" value="P:D-xylose metabolic process"/>
    <property type="evidence" value="ECO:0007669"/>
    <property type="project" value="InterPro"/>
</dbReference>
<sequence>MGDVKLKLIDSHPSCVALAQNRPIGAKRKTVVVTGGAGFLGSYLCTLLVDAGHIVICVDDLSTGRMSNIAPLQGRVNFTFMQHDVVNPLDVSGPVDEIFNLACPASPPKYQIDPIHTFKTSVFGAINMLDLALAQGARILQASTSEVYGDPEISPQPESYTGSVNTVGPRSCYDEGKRAAETLFHDYHARHGVEVRIARIFNTYGPNMSPDDGRVVSNFIMQALLGEDLTVYGDGMQTRSFCYRDDQIAGLMALMAAPLGTVMPINIGNPEEFTMLELAHKVLNLTGSEARLVFRDLPVDDPRQRRPDISFAKRYLEWQPVVSLDEGLARTTAYFQNELLDMKAPVLVGAE</sequence>
<keyword evidence="4" id="KW-0210">Decarboxylase</keyword>
<evidence type="ECO:0000256" key="7">
    <source>
        <dbReference type="ARBA" id="ARBA00023027"/>
    </source>
</evidence>
<evidence type="ECO:0000256" key="11">
    <source>
        <dbReference type="ARBA" id="ARBA00023239"/>
    </source>
</evidence>
<dbReference type="PANTHER" id="PTHR43078">
    <property type="entry name" value="UDP-GLUCURONIC ACID DECARBOXYLASE-RELATED"/>
    <property type="match status" value="1"/>
</dbReference>
<keyword evidence="11" id="KW-0456">Lyase</keyword>
<keyword evidence="15" id="KW-1185">Reference proteome</keyword>
<dbReference type="Proteomes" id="UP000639775">
    <property type="component" value="Unassembled WGS sequence"/>
</dbReference>
<evidence type="ECO:0000256" key="8">
    <source>
        <dbReference type="ARBA" id="ARBA00023034"/>
    </source>
</evidence>
<dbReference type="FunFam" id="3.40.50.720:FF:000065">
    <property type="entry name" value="UDP-glucuronic acid decarboxylase 1"/>
    <property type="match status" value="1"/>
</dbReference>
<dbReference type="SUPFAM" id="SSF51735">
    <property type="entry name" value="NAD(P)-binding Rossmann-fold domains"/>
    <property type="match status" value="1"/>
</dbReference>
<name>A0A967EFF3_9RHOB</name>
<dbReference type="PANTHER" id="PTHR43078:SF6">
    <property type="entry name" value="UDP-GLUCURONIC ACID DECARBOXYLASE 1"/>
    <property type="match status" value="1"/>
</dbReference>
<reference evidence="14" key="1">
    <citation type="submission" date="2020-03" db="EMBL/GenBank/DDBJ databases">
        <title>Roseovarius gahaiensis sp. nov., isolated from Gahai Saline Lake, China.</title>
        <authorList>
            <person name="Sun X."/>
        </authorList>
    </citation>
    <scope>NUCLEOTIDE SEQUENCE</scope>
    <source>
        <strain evidence="14">GH877</strain>
    </source>
</reference>